<reference evidence="6 7" key="1">
    <citation type="submission" date="2020-08" db="EMBL/GenBank/DDBJ databases">
        <title>The Agave Microbiome: Exploring the role of microbial communities in plant adaptations to desert environments.</title>
        <authorList>
            <person name="Partida-Martinez L.P."/>
        </authorList>
    </citation>
    <scope>NUCLEOTIDE SEQUENCE [LARGE SCALE GENOMIC DNA]</scope>
    <source>
        <strain evidence="6 7">AS2.23</strain>
    </source>
</reference>
<name>A0A7W4TQK3_KINRA</name>
<dbReference type="InterPro" id="IPR040999">
    <property type="entry name" value="Mak_N_cap"/>
</dbReference>
<proteinExistence type="predicted"/>
<sequence>MAVHHPATIVPTKLELLQAWVPHQTWIGNADTSVLTKLGSYRFDDPDGQVGMETHLLATADGQVLQVPLTYRGAPRAGADDSLITTMTHTTLGDRWIYDGCHDPVYVSALVATIVTGGREADLYAATERGLVLEPSTTHVRGSGSSGGVPALTAPVVTHEGTTTTIDAGVRITLPRVVDAAATPGAGPTLSGTWPGQEVPCAVASVVVL</sequence>
<gene>
    <name evidence="6" type="ORF">FHR75_004120</name>
</gene>
<keyword evidence="1" id="KW-0808">Transferase</keyword>
<dbReference type="GO" id="GO:0005524">
    <property type="term" value="F:ATP binding"/>
    <property type="evidence" value="ECO:0007669"/>
    <property type="project" value="UniProtKB-KW"/>
</dbReference>
<evidence type="ECO:0000259" key="5">
    <source>
        <dbReference type="Pfam" id="PF18085"/>
    </source>
</evidence>
<dbReference type="GO" id="GO:0016301">
    <property type="term" value="F:kinase activity"/>
    <property type="evidence" value="ECO:0007669"/>
    <property type="project" value="UniProtKB-KW"/>
</dbReference>
<evidence type="ECO:0000256" key="2">
    <source>
        <dbReference type="ARBA" id="ARBA00022741"/>
    </source>
</evidence>
<evidence type="ECO:0000313" key="6">
    <source>
        <dbReference type="EMBL" id="MBB2903278.1"/>
    </source>
</evidence>
<comment type="caution">
    <text evidence="6">The sequence shown here is derived from an EMBL/GenBank/DDBJ whole genome shotgun (WGS) entry which is preliminary data.</text>
</comment>
<evidence type="ECO:0000256" key="3">
    <source>
        <dbReference type="ARBA" id="ARBA00022777"/>
    </source>
</evidence>
<reference evidence="6 7" key="2">
    <citation type="submission" date="2020-08" db="EMBL/GenBank/DDBJ databases">
        <authorList>
            <person name="Partida-Martinez L."/>
            <person name="Huntemann M."/>
            <person name="Clum A."/>
            <person name="Wang J."/>
            <person name="Palaniappan K."/>
            <person name="Ritter S."/>
            <person name="Chen I.-M."/>
            <person name="Stamatis D."/>
            <person name="Reddy T."/>
            <person name="O'Malley R."/>
            <person name="Daum C."/>
            <person name="Shapiro N."/>
            <person name="Ivanova N."/>
            <person name="Kyrpides N."/>
            <person name="Woyke T."/>
        </authorList>
    </citation>
    <scope>NUCLEOTIDE SEQUENCE [LARGE SCALE GENOMIC DNA]</scope>
    <source>
        <strain evidence="6 7">AS2.23</strain>
    </source>
</reference>
<dbReference type="RefSeq" id="WP_183392894.1">
    <property type="nucleotide sequence ID" value="NZ_JACHVY010000006.1"/>
</dbReference>
<keyword evidence="3" id="KW-0418">Kinase</keyword>
<feature type="domain" description="Maltokinase N-terminal cap" evidence="5">
    <location>
        <begin position="20"/>
        <end position="103"/>
    </location>
</feature>
<keyword evidence="2" id="KW-0547">Nucleotide-binding</keyword>
<evidence type="ECO:0000313" key="7">
    <source>
        <dbReference type="Proteomes" id="UP000533269"/>
    </source>
</evidence>
<dbReference type="Pfam" id="PF18085">
    <property type="entry name" value="Mak_N_cap"/>
    <property type="match status" value="1"/>
</dbReference>
<evidence type="ECO:0000256" key="4">
    <source>
        <dbReference type="ARBA" id="ARBA00022840"/>
    </source>
</evidence>
<evidence type="ECO:0000256" key="1">
    <source>
        <dbReference type="ARBA" id="ARBA00022679"/>
    </source>
</evidence>
<dbReference type="AlphaFoldDB" id="A0A7W4TQK3"/>
<accession>A0A7W4TQK3</accession>
<organism evidence="6 7">
    <name type="scientific">Kineococcus radiotolerans</name>
    <dbReference type="NCBI Taxonomy" id="131568"/>
    <lineage>
        <taxon>Bacteria</taxon>
        <taxon>Bacillati</taxon>
        <taxon>Actinomycetota</taxon>
        <taxon>Actinomycetes</taxon>
        <taxon>Kineosporiales</taxon>
        <taxon>Kineosporiaceae</taxon>
        <taxon>Kineococcus</taxon>
    </lineage>
</organism>
<dbReference type="Proteomes" id="UP000533269">
    <property type="component" value="Unassembled WGS sequence"/>
</dbReference>
<keyword evidence="4" id="KW-0067">ATP-binding</keyword>
<dbReference type="EMBL" id="JACHVY010000006">
    <property type="protein sequence ID" value="MBB2903278.1"/>
    <property type="molecule type" value="Genomic_DNA"/>
</dbReference>
<protein>
    <recommendedName>
        <fullName evidence="5">Maltokinase N-terminal cap domain-containing protein</fullName>
    </recommendedName>
</protein>
<dbReference type="NCBIfam" id="NF047744">
    <property type="entry name" value="CG0192_rel"/>
    <property type="match status" value="1"/>
</dbReference>